<keyword evidence="1" id="KW-0472">Membrane</keyword>
<keyword evidence="1" id="KW-0812">Transmembrane</keyword>
<evidence type="ECO:0000256" key="1">
    <source>
        <dbReference type="SAM" id="Phobius"/>
    </source>
</evidence>
<protein>
    <submittedName>
        <fullName evidence="2">Uncharacterized protein</fullName>
    </submittedName>
</protein>
<gene>
    <name evidence="2" type="ORF">C8D97_105136</name>
</gene>
<keyword evidence="1" id="KW-1133">Transmembrane helix</keyword>
<reference evidence="2 3" key="1">
    <citation type="submission" date="2018-05" db="EMBL/GenBank/DDBJ databases">
        <title>Genomic Encyclopedia of Type Strains, Phase IV (KMG-IV): sequencing the most valuable type-strain genomes for metagenomic binning, comparative biology and taxonomic classification.</title>
        <authorList>
            <person name="Goeker M."/>
        </authorList>
    </citation>
    <scope>NUCLEOTIDE SEQUENCE [LARGE SCALE GENOMIC DNA]</scope>
    <source>
        <strain evidence="2 3">DSM 25350</strain>
    </source>
</reference>
<feature type="transmembrane region" description="Helical" evidence="1">
    <location>
        <begin position="70"/>
        <end position="88"/>
    </location>
</feature>
<dbReference type="AlphaFoldDB" id="A0A316FST3"/>
<feature type="transmembrane region" description="Helical" evidence="1">
    <location>
        <begin position="34"/>
        <end position="58"/>
    </location>
</feature>
<name>A0A316FST3_9GAMM</name>
<keyword evidence="3" id="KW-1185">Reference proteome</keyword>
<organism evidence="2 3">
    <name type="scientific">Pleionea mediterranea</name>
    <dbReference type="NCBI Taxonomy" id="523701"/>
    <lineage>
        <taxon>Bacteria</taxon>
        <taxon>Pseudomonadati</taxon>
        <taxon>Pseudomonadota</taxon>
        <taxon>Gammaproteobacteria</taxon>
        <taxon>Oceanospirillales</taxon>
        <taxon>Pleioneaceae</taxon>
        <taxon>Pleionea</taxon>
    </lineage>
</organism>
<dbReference type="Proteomes" id="UP000245790">
    <property type="component" value="Unassembled WGS sequence"/>
</dbReference>
<dbReference type="EMBL" id="QGGU01000005">
    <property type="protein sequence ID" value="PWK51821.1"/>
    <property type="molecule type" value="Genomic_DNA"/>
</dbReference>
<accession>A0A316FST3</accession>
<evidence type="ECO:0000313" key="2">
    <source>
        <dbReference type="EMBL" id="PWK51821.1"/>
    </source>
</evidence>
<proteinExistence type="predicted"/>
<comment type="caution">
    <text evidence="2">The sequence shown here is derived from an EMBL/GenBank/DDBJ whole genome shotgun (WGS) entry which is preliminary data.</text>
</comment>
<sequence length="93" mass="9988">MALIYALAGSVLFTISLRLFSVEHNVFHAIAAGFSAGASVMLFSNGGGIISLIVMVVVFKALSKHDFSEFIVPVFVSRLALVPVLLFFDLNVL</sequence>
<evidence type="ECO:0000313" key="3">
    <source>
        <dbReference type="Proteomes" id="UP000245790"/>
    </source>
</evidence>